<dbReference type="AlphaFoldDB" id="A0A154PMT4"/>
<organism evidence="1 2">
    <name type="scientific">Dufourea novaeangliae</name>
    <name type="common">Sweat bee</name>
    <dbReference type="NCBI Taxonomy" id="178035"/>
    <lineage>
        <taxon>Eukaryota</taxon>
        <taxon>Metazoa</taxon>
        <taxon>Ecdysozoa</taxon>
        <taxon>Arthropoda</taxon>
        <taxon>Hexapoda</taxon>
        <taxon>Insecta</taxon>
        <taxon>Pterygota</taxon>
        <taxon>Neoptera</taxon>
        <taxon>Endopterygota</taxon>
        <taxon>Hymenoptera</taxon>
        <taxon>Apocrita</taxon>
        <taxon>Aculeata</taxon>
        <taxon>Apoidea</taxon>
        <taxon>Anthophila</taxon>
        <taxon>Halictidae</taxon>
        <taxon>Rophitinae</taxon>
        <taxon>Dufourea</taxon>
    </lineage>
</organism>
<keyword evidence="2" id="KW-1185">Reference proteome</keyword>
<proteinExistence type="predicted"/>
<dbReference type="Proteomes" id="UP000076502">
    <property type="component" value="Unassembled WGS sequence"/>
</dbReference>
<sequence length="55" mass="6738">MAEVIHDTRENNTFSTKKLDILSWFRSEFSKQIVILSRNRFKIDRDSYISRTMRR</sequence>
<evidence type="ECO:0000313" key="1">
    <source>
        <dbReference type="EMBL" id="KZC13162.1"/>
    </source>
</evidence>
<evidence type="ECO:0000313" key="2">
    <source>
        <dbReference type="Proteomes" id="UP000076502"/>
    </source>
</evidence>
<gene>
    <name evidence="1" type="ORF">WN55_05879</name>
</gene>
<accession>A0A154PMT4</accession>
<reference evidence="1 2" key="1">
    <citation type="submission" date="2015-07" db="EMBL/GenBank/DDBJ databases">
        <title>The genome of Dufourea novaeangliae.</title>
        <authorList>
            <person name="Pan H."/>
            <person name="Kapheim K."/>
        </authorList>
    </citation>
    <scope>NUCLEOTIDE SEQUENCE [LARGE SCALE GENOMIC DNA]</scope>
    <source>
        <strain evidence="1">0120121106</strain>
        <tissue evidence="1">Whole body</tissue>
    </source>
</reference>
<name>A0A154PMT4_DUFNO</name>
<protein>
    <submittedName>
        <fullName evidence="1">Uncharacterized protein</fullName>
    </submittedName>
</protein>
<dbReference type="EMBL" id="KQ434987">
    <property type="protein sequence ID" value="KZC13162.1"/>
    <property type="molecule type" value="Genomic_DNA"/>
</dbReference>